<dbReference type="SMART" id="SM00116">
    <property type="entry name" value="CBS"/>
    <property type="match status" value="2"/>
</dbReference>
<gene>
    <name evidence="11" type="ORF">NBG4_40073</name>
</gene>
<dbReference type="SUPFAM" id="SSF75138">
    <property type="entry name" value="HprK N-terminal domain-like"/>
    <property type="match status" value="1"/>
</dbReference>
<dbReference type="SMART" id="SM01131">
    <property type="entry name" value="DHHA2"/>
    <property type="match status" value="1"/>
</dbReference>
<evidence type="ECO:0000256" key="5">
    <source>
        <dbReference type="ARBA" id="ARBA00022801"/>
    </source>
</evidence>
<comment type="subunit">
    <text evidence="2">Homohexamer.</text>
</comment>
<dbReference type="Gene3D" id="3.10.310.20">
    <property type="entry name" value="DHHA2 domain"/>
    <property type="match status" value="1"/>
</dbReference>
<comment type="catalytic activity">
    <reaction evidence="8">
        <text>diphosphate + H2O = 2 phosphate + H(+)</text>
        <dbReference type="Rhea" id="RHEA:24576"/>
        <dbReference type="ChEBI" id="CHEBI:15377"/>
        <dbReference type="ChEBI" id="CHEBI:15378"/>
        <dbReference type="ChEBI" id="CHEBI:33019"/>
        <dbReference type="ChEBI" id="CHEBI:43474"/>
        <dbReference type="EC" id="3.6.1.1"/>
    </reaction>
</comment>
<dbReference type="AlphaFoldDB" id="A0A2U3QI00"/>
<dbReference type="InterPro" id="IPR000644">
    <property type="entry name" value="CBS_dom"/>
</dbReference>
<keyword evidence="9" id="KW-0129">CBS domain</keyword>
<evidence type="ECO:0000259" key="10">
    <source>
        <dbReference type="PROSITE" id="PS51371"/>
    </source>
</evidence>
<dbReference type="PANTHER" id="PTHR12112">
    <property type="entry name" value="BNIP - RELATED"/>
    <property type="match status" value="1"/>
</dbReference>
<evidence type="ECO:0000256" key="4">
    <source>
        <dbReference type="ARBA" id="ARBA00022723"/>
    </source>
</evidence>
<dbReference type="InterPro" id="IPR004097">
    <property type="entry name" value="DHHA2"/>
</dbReference>
<feature type="domain" description="CBS" evidence="10">
    <location>
        <begin position="246"/>
        <end position="311"/>
    </location>
</feature>
<evidence type="ECO:0000313" key="12">
    <source>
        <dbReference type="Proteomes" id="UP000245125"/>
    </source>
</evidence>
<dbReference type="GO" id="GO:0004427">
    <property type="term" value="F:inorganic diphosphate phosphatase activity"/>
    <property type="evidence" value="ECO:0007669"/>
    <property type="project" value="UniProtKB-EC"/>
</dbReference>
<evidence type="ECO:0000256" key="6">
    <source>
        <dbReference type="ARBA" id="ARBA00023211"/>
    </source>
</evidence>
<feature type="domain" description="CBS" evidence="10">
    <location>
        <begin position="76"/>
        <end position="135"/>
    </location>
</feature>
<dbReference type="InterPro" id="IPR038763">
    <property type="entry name" value="DHH_sf"/>
</dbReference>
<evidence type="ECO:0000256" key="9">
    <source>
        <dbReference type="PROSITE-ProRule" id="PRU00703"/>
    </source>
</evidence>
<dbReference type="Gene3D" id="3.90.1640.10">
    <property type="entry name" value="inorganic pyrophosphatase (n-terminal core)"/>
    <property type="match status" value="2"/>
</dbReference>
<dbReference type="Pfam" id="PF00571">
    <property type="entry name" value="CBS"/>
    <property type="match status" value="2"/>
</dbReference>
<keyword evidence="5 11" id="KW-0378">Hydrolase</keyword>
<sequence>MSTKFVHIIGHKNPDTDSVCSAIAYAHFKNLTDKRFLFAPARAGKINEETRFVLQRFGVPVPNEIESLAATVSDLELRKPISVNVRDSIQTLAILMREEGVRTVPVVDDAGRFAGIVGLKDIAQHYMESVGFNDISGAPIGLDIFVKTLEGRVISNTAKAEILSGKIVIASMQKGTLLNKVRAGDIVIIGDQQDIQMEIIHAGCSAMIVTDGMPVSGEIISAAGEKKTLVISSPHDAFATVQLMTMSEPVSSIMCGSNPGVGLYTPISQLLKIILQSEYRSAIVVDSDERLIGFITRTDLLSPVRKKAILVDHNEISQAVDNIEEAEIMEIIDHHRVGDISTVAPIYVYNDPIGSTCTVVAGMMFLHGVYIPKEIAGLLLSGILSDTLILTLSTTTERDRTAAERLAEIAGVSIRDYGKELLKASINILGKTAAELIEADFKEFLVGGKKLGISQMMVLDCEDIDLREEEFLVELERLRKANGYDLTALLVTNPVNSRQERVLLKGQTWIVEKAFNVKIEKDTCILPEVLSRKKDFIPALGKALSMAGAEG</sequence>
<dbReference type="NCBIfam" id="NF011443">
    <property type="entry name" value="PRK14869.1-5"/>
    <property type="match status" value="1"/>
</dbReference>
<evidence type="ECO:0000256" key="8">
    <source>
        <dbReference type="ARBA" id="ARBA00047820"/>
    </source>
</evidence>
<keyword evidence="4" id="KW-0479">Metal-binding</keyword>
<dbReference type="EMBL" id="OUUY01000086">
    <property type="protein sequence ID" value="SPQ01033.1"/>
    <property type="molecule type" value="Genomic_DNA"/>
</dbReference>
<comment type="cofactor">
    <cofactor evidence="1">
        <name>Mn(2+)</name>
        <dbReference type="ChEBI" id="CHEBI:29035"/>
    </cofactor>
</comment>
<evidence type="ECO:0000256" key="7">
    <source>
        <dbReference type="ARBA" id="ARBA00032535"/>
    </source>
</evidence>
<accession>A0A2U3QI00</accession>
<dbReference type="EC" id="3.6.1.1" evidence="3"/>
<dbReference type="GO" id="GO:0005737">
    <property type="term" value="C:cytoplasm"/>
    <property type="evidence" value="ECO:0007669"/>
    <property type="project" value="InterPro"/>
</dbReference>
<name>A0A2U3QI00_9BACT</name>
<dbReference type="Gene3D" id="3.40.1390.20">
    <property type="entry name" value="HprK N-terminal domain-like"/>
    <property type="match status" value="1"/>
</dbReference>
<evidence type="ECO:0000313" key="11">
    <source>
        <dbReference type="EMBL" id="SPQ01033.1"/>
    </source>
</evidence>
<dbReference type="InterPro" id="IPR038222">
    <property type="entry name" value="DHHA2_dom_sf"/>
</dbReference>
<dbReference type="Pfam" id="PF02833">
    <property type="entry name" value="DHHA2"/>
    <property type="match status" value="1"/>
</dbReference>
<evidence type="ECO:0000256" key="3">
    <source>
        <dbReference type="ARBA" id="ARBA00012146"/>
    </source>
</evidence>
<dbReference type="InterPro" id="IPR001667">
    <property type="entry name" value="DDH_dom"/>
</dbReference>
<dbReference type="Proteomes" id="UP000245125">
    <property type="component" value="Unassembled WGS sequence"/>
</dbReference>
<dbReference type="PANTHER" id="PTHR12112:SF22">
    <property type="entry name" value="MANGANESE-DEPENDENT INORGANIC PYROPHOSPHATASE-RELATED"/>
    <property type="match status" value="1"/>
</dbReference>
<dbReference type="SUPFAM" id="SSF54631">
    <property type="entry name" value="CBS-domain pair"/>
    <property type="match status" value="1"/>
</dbReference>
<reference evidence="12" key="1">
    <citation type="submission" date="2018-03" db="EMBL/GenBank/DDBJ databases">
        <authorList>
            <person name="Zecchin S."/>
        </authorList>
    </citation>
    <scope>NUCLEOTIDE SEQUENCE [LARGE SCALE GENOMIC DNA]</scope>
</reference>
<dbReference type="NCBIfam" id="NF011442">
    <property type="entry name" value="PRK14869.1-4"/>
    <property type="match status" value="1"/>
</dbReference>
<keyword evidence="12" id="KW-1185">Reference proteome</keyword>
<dbReference type="FunFam" id="3.90.1640.10:FF:000001">
    <property type="entry name" value="Probable manganese-dependent inorganic pyrophosphatase"/>
    <property type="match status" value="1"/>
</dbReference>
<dbReference type="Pfam" id="PF01368">
    <property type="entry name" value="DHH"/>
    <property type="match status" value="1"/>
</dbReference>
<evidence type="ECO:0000256" key="1">
    <source>
        <dbReference type="ARBA" id="ARBA00001936"/>
    </source>
</evidence>
<proteinExistence type="predicted"/>
<dbReference type="InterPro" id="IPR046342">
    <property type="entry name" value="CBS_dom_sf"/>
</dbReference>
<protein>
    <recommendedName>
        <fullName evidence="3">inorganic diphosphatase</fullName>
        <ecNumber evidence="3">3.6.1.1</ecNumber>
    </recommendedName>
    <alternativeName>
        <fullName evidence="7">Pyrophosphate phospho-hydrolase</fullName>
    </alternativeName>
</protein>
<dbReference type="Pfam" id="PF07085">
    <property type="entry name" value="DRTGG"/>
    <property type="match status" value="1"/>
</dbReference>
<dbReference type="GO" id="GO:0046872">
    <property type="term" value="F:metal ion binding"/>
    <property type="evidence" value="ECO:0007669"/>
    <property type="project" value="UniProtKB-KW"/>
</dbReference>
<dbReference type="InterPro" id="IPR010766">
    <property type="entry name" value="DRTGG"/>
</dbReference>
<dbReference type="InterPro" id="IPR028979">
    <property type="entry name" value="Ser_kin/Pase_Hpr-like_N_sf"/>
</dbReference>
<organism evidence="11 12">
    <name type="scientific">Candidatus Sulfobium mesophilum</name>
    <dbReference type="NCBI Taxonomy" id="2016548"/>
    <lineage>
        <taxon>Bacteria</taxon>
        <taxon>Pseudomonadati</taxon>
        <taxon>Nitrospirota</taxon>
        <taxon>Nitrospiria</taxon>
        <taxon>Nitrospirales</taxon>
        <taxon>Nitrospiraceae</taxon>
        <taxon>Candidatus Sulfobium</taxon>
    </lineage>
</organism>
<dbReference type="OrthoDB" id="9766150at2"/>
<keyword evidence="6" id="KW-0464">Manganese</keyword>
<dbReference type="PROSITE" id="PS51371">
    <property type="entry name" value="CBS"/>
    <property type="match status" value="2"/>
</dbReference>
<evidence type="ECO:0000256" key="2">
    <source>
        <dbReference type="ARBA" id="ARBA00011643"/>
    </source>
</evidence>
<dbReference type="SUPFAM" id="SSF64182">
    <property type="entry name" value="DHH phosphoesterases"/>
    <property type="match status" value="1"/>
</dbReference>